<sequence length="97" mass="11298">MASEVNWKKRFMEAEYTCNCGSDTLLCVRSSEKVYIRVLPGFEYPKVIFTWRDDDIRVNTTYTCGDDDIRVNTTYTCGATFVFVSNVFDDSIHIRQQ</sequence>
<evidence type="ECO:0008006" key="3">
    <source>
        <dbReference type="Google" id="ProtNLM"/>
    </source>
</evidence>
<keyword evidence="2" id="KW-1185">Reference proteome</keyword>
<protein>
    <recommendedName>
        <fullName evidence="3">S-protein homolog</fullName>
    </recommendedName>
</protein>
<organism evidence="1 2">
    <name type="scientific">Brassica cretica</name>
    <name type="common">Mustard</name>
    <dbReference type="NCBI Taxonomy" id="69181"/>
    <lineage>
        <taxon>Eukaryota</taxon>
        <taxon>Viridiplantae</taxon>
        <taxon>Streptophyta</taxon>
        <taxon>Embryophyta</taxon>
        <taxon>Tracheophyta</taxon>
        <taxon>Spermatophyta</taxon>
        <taxon>Magnoliopsida</taxon>
        <taxon>eudicotyledons</taxon>
        <taxon>Gunneridae</taxon>
        <taxon>Pentapetalae</taxon>
        <taxon>rosids</taxon>
        <taxon>malvids</taxon>
        <taxon>Brassicales</taxon>
        <taxon>Brassicaceae</taxon>
        <taxon>Brassiceae</taxon>
        <taxon>Brassica</taxon>
    </lineage>
</organism>
<dbReference type="EMBL" id="QGKV02001556">
    <property type="protein sequence ID" value="KAF3520237.1"/>
    <property type="molecule type" value="Genomic_DNA"/>
</dbReference>
<comment type="caution">
    <text evidence="1">The sequence shown here is derived from an EMBL/GenBank/DDBJ whole genome shotgun (WGS) entry which is preliminary data.</text>
</comment>
<accession>A0ABQ7B1Q1</accession>
<proteinExistence type="predicted"/>
<evidence type="ECO:0000313" key="2">
    <source>
        <dbReference type="Proteomes" id="UP000266723"/>
    </source>
</evidence>
<evidence type="ECO:0000313" key="1">
    <source>
        <dbReference type="EMBL" id="KAF3520237.1"/>
    </source>
</evidence>
<gene>
    <name evidence="1" type="ORF">DY000_02063661</name>
</gene>
<dbReference type="Proteomes" id="UP000266723">
    <property type="component" value="Unassembled WGS sequence"/>
</dbReference>
<name>A0ABQ7B1Q1_BRACR</name>
<reference evidence="1 2" key="1">
    <citation type="journal article" date="2020" name="BMC Genomics">
        <title>Intraspecific diversification of the crop wild relative Brassica cretica Lam. using demographic model selection.</title>
        <authorList>
            <person name="Kioukis A."/>
            <person name="Michalopoulou V.A."/>
            <person name="Briers L."/>
            <person name="Pirintsos S."/>
            <person name="Studholme D.J."/>
            <person name="Pavlidis P."/>
            <person name="Sarris P.F."/>
        </authorList>
    </citation>
    <scope>NUCLEOTIDE SEQUENCE [LARGE SCALE GENOMIC DNA]</scope>
    <source>
        <strain evidence="2">cv. PFS-1207/04</strain>
    </source>
</reference>